<dbReference type="SUPFAM" id="SSF55874">
    <property type="entry name" value="ATPase domain of HSP90 chaperone/DNA topoisomerase II/histidine kinase"/>
    <property type="match status" value="1"/>
</dbReference>
<dbReference type="SMART" id="SM00388">
    <property type="entry name" value="HisKA"/>
    <property type="match status" value="1"/>
</dbReference>
<keyword evidence="4 9" id="KW-0808">Transferase</keyword>
<dbReference type="SUPFAM" id="SSF52172">
    <property type="entry name" value="CheY-like"/>
    <property type="match status" value="1"/>
</dbReference>
<keyword evidence="5 9" id="KW-0418">Kinase</keyword>
<gene>
    <name evidence="9" type="primary">rcsC_129</name>
    <name evidence="9" type="ORF">SDC9_51494</name>
</gene>
<dbReference type="InterPro" id="IPR036641">
    <property type="entry name" value="HPT_dom_sf"/>
</dbReference>
<dbReference type="InterPro" id="IPR011006">
    <property type="entry name" value="CheY-like_superfamily"/>
</dbReference>
<dbReference type="Pfam" id="PF00512">
    <property type="entry name" value="HisKA"/>
    <property type="match status" value="1"/>
</dbReference>
<dbReference type="InterPro" id="IPR003594">
    <property type="entry name" value="HATPase_dom"/>
</dbReference>
<feature type="transmembrane region" description="Helical" evidence="6">
    <location>
        <begin position="12"/>
        <end position="33"/>
    </location>
</feature>
<dbReference type="GO" id="GO:0009927">
    <property type="term" value="F:histidine phosphotransfer kinase activity"/>
    <property type="evidence" value="ECO:0007669"/>
    <property type="project" value="TreeGrafter"/>
</dbReference>
<dbReference type="PANTHER" id="PTHR43047:SF72">
    <property type="entry name" value="OSMOSENSING HISTIDINE PROTEIN KINASE SLN1"/>
    <property type="match status" value="1"/>
</dbReference>
<feature type="domain" description="Response regulatory" evidence="8">
    <location>
        <begin position="594"/>
        <end position="711"/>
    </location>
</feature>
<keyword evidence="6" id="KW-0472">Membrane</keyword>
<dbReference type="CDD" id="cd17546">
    <property type="entry name" value="REC_hyHK_CKI1_RcsC-like"/>
    <property type="match status" value="1"/>
</dbReference>
<dbReference type="SUPFAM" id="SSF47384">
    <property type="entry name" value="Homodimeric domain of signal transducing histidine kinase"/>
    <property type="match status" value="1"/>
</dbReference>
<dbReference type="PROSITE" id="PS50109">
    <property type="entry name" value="HIS_KIN"/>
    <property type="match status" value="1"/>
</dbReference>
<keyword evidence="6" id="KW-0812">Transmembrane</keyword>
<evidence type="ECO:0000256" key="1">
    <source>
        <dbReference type="ARBA" id="ARBA00000085"/>
    </source>
</evidence>
<accession>A0A644WMR1</accession>
<dbReference type="InterPro" id="IPR036890">
    <property type="entry name" value="HATPase_C_sf"/>
</dbReference>
<evidence type="ECO:0000256" key="3">
    <source>
        <dbReference type="ARBA" id="ARBA00022553"/>
    </source>
</evidence>
<dbReference type="GO" id="GO:0005886">
    <property type="term" value="C:plasma membrane"/>
    <property type="evidence" value="ECO:0007669"/>
    <property type="project" value="TreeGrafter"/>
</dbReference>
<dbReference type="Gene3D" id="3.40.50.2300">
    <property type="match status" value="1"/>
</dbReference>
<dbReference type="Gene3D" id="1.10.287.130">
    <property type="match status" value="1"/>
</dbReference>
<dbReference type="InterPro" id="IPR036097">
    <property type="entry name" value="HisK_dim/P_sf"/>
</dbReference>
<dbReference type="InterPro" id="IPR001789">
    <property type="entry name" value="Sig_transdc_resp-reg_receiver"/>
</dbReference>
<comment type="catalytic activity">
    <reaction evidence="1">
        <text>ATP + protein L-histidine = ADP + protein N-phospho-L-histidine.</text>
        <dbReference type="EC" id="2.7.13.3"/>
    </reaction>
</comment>
<evidence type="ECO:0000256" key="6">
    <source>
        <dbReference type="SAM" id="Phobius"/>
    </source>
</evidence>
<dbReference type="SUPFAM" id="SSF47226">
    <property type="entry name" value="Histidine-containing phosphotransfer domain, HPT domain"/>
    <property type="match status" value="1"/>
</dbReference>
<evidence type="ECO:0000256" key="4">
    <source>
        <dbReference type="ARBA" id="ARBA00022679"/>
    </source>
</evidence>
<keyword evidence="6" id="KW-1133">Transmembrane helix</keyword>
<dbReference type="AlphaFoldDB" id="A0A644WMR1"/>
<dbReference type="EC" id="2.7.13.3" evidence="2"/>
<dbReference type="SMART" id="SM00387">
    <property type="entry name" value="HATPase_c"/>
    <property type="match status" value="1"/>
</dbReference>
<evidence type="ECO:0000259" key="8">
    <source>
        <dbReference type="PROSITE" id="PS50110"/>
    </source>
</evidence>
<dbReference type="Pfam" id="PF02518">
    <property type="entry name" value="HATPase_c"/>
    <property type="match status" value="1"/>
</dbReference>
<dbReference type="Pfam" id="PF00072">
    <property type="entry name" value="Response_reg"/>
    <property type="match status" value="1"/>
</dbReference>
<evidence type="ECO:0000259" key="7">
    <source>
        <dbReference type="PROSITE" id="PS50109"/>
    </source>
</evidence>
<protein>
    <recommendedName>
        <fullName evidence="2">histidine kinase</fullName>
        <ecNumber evidence="2">2.7.13.3</ecNumber>
    </recommendedName>
</protein>
<dbReference type="GO" id="GO:0000155">
    <property type="term" value="F:phosphorelay sensor kinase activity"/>
    <property type="evidence" value="ECO:0007669"/>
    <property type="project" value="InterPro"/>
</dbReference>
<keyword evidence="3" id="KW-0597">Phosphoprotein</keyword>
<feature type="transmembrane region" description="Helical" evidence="6">
    <location>
        <begin position="299"/>
        <end position="319"/>
    </location>
</feature>
<dbReference type="InterPro" id="IPR005467">
    <property type="entry name" value="His_kinase_dom"/>
</dbReference>
<dbReference type="EMBL" id="VSSQ01001110">
    <property type="protein sequence ID" value="MPM05206.1"/>
    <property type="molecule type" value="Genomic_DNA"/>
</dbReference>
<name>A0A644WMR1_9ZZZZ</name>
<dbReference type="PROSITE" id="PS50110">
    <property type="entry name" value="RESPONSE_REGULATORY"/>
    <property type="match status" value="1"/>
</dbReference>
<dbReference type="Gene3D" id="3.30.565.10">
    <property type="entry name" value="Histidine kinase-like ATPase, C-terminal domain"/>
    <property type="match status" value="1"/>
</dbReference>
<dbReference type="InterPro" id="IPR004358">
    <property type="entry name" value="Sig_transdc_His_kin-like_C"/>
</dbReference>
<sequence>MESSGSRSSIKYEVIIGYVLVVAIMIVGLLAVYQNLVRFSETRVRNEDMSELIIVGNVINQLYEIESTQNLYTPESAADYFARYHSLRPEINAKINSLKQLSKDTLRVIKLDSIEVLLDEKEENLRAIAVLLDSINKTPGIIRETVSTFVPRNLNDQIKQYMERKNVVRKPVEENDTTVVKGEQKGLFRRIGDAIRGKQDSTLIIQNRPSADDIARDNIRLAIDTVVNMVRYSERLNLDSQRKFQAALLLRQSSMTNTNHLLTARIDDLLKSIEQEEINKSIRLIEEKEATLNRSSKTVLGVTSLAILIALVFGLLFLMDINRSQKYRRRLEESNVRINQLLRSREKLMLSISHDIKAPMSSILGYVELMESGADENTRKTYLKNMKKSGNHVLQLVTNLLDYQKIETGTWLRKEMNFNLHELVENTVNSFKPLAEKKQLEYNVVNKVPGDLLVFGDPFMIREIYSNLISNAIKYTLQGTVEVFVEPVNDIGKTILKFSVRDTGLGISEEYQEYIFQEFTQIKPDKIGQQEEGSGLGLAITKGLVDELGGKIHLRSERGKGSEFFVDLPLETSRLTETWSSGEGCPDFDCENISVLAVDDDPIQLTMLAEMLKLKKINVVTEVDPDNVLNILKNKIFDLIFLDIQMPRTNGFTLVKSMLDSDIFQSKSTPVIALSAKSDLSSADFKQLGFTDFLNKPFTSAQLFTMINKYVRITLAEEMGAVENSKGVSALIDVVKDDRESSLEILRAFVLDTGKNNNDLKTCFEKNDMENAAQVAHKILPLFKMMGDEELSDVLLKLDHEKNVREDEKSKIIEAICRYIDEAKNRISEMDKR</sequence>
<comment type="caution">
    <text evidence="9">The sequence shown here is derived from an EMBL/GenBank/DDBJ whole genome shotgun (WGS) entry which is preliminary data.</text>
</comment>
<evidence type="ECO:0000256" key="5">
    <source>
        <dbReference type="ARBA" id="ARBA00022777"/>
    </source>
</evidence>
<evidence type="ECO:0000256" key="2">
    <source>
        <dbReference type="ARBA" id="ARBA00012438"/>
    </source>
</evidence>
<dbReference type="PRINTS" id="PR00344">
    <property type="entry name" value="BCTRLSENSOR"/>
</dbReference>
<evidence type="ECO:0000313" key="9">
    <source>
        <dbReference type="EMBL" id="MPM05206.1"/>
    </source>
</evidence>
<dbReference type="SMART" id="SM00448">
    <property type="entry name" value="REC"/>
    <property type="match status" value="1"/>
</dbReference>
<dbReference type="InterPro" id="IPR003661">
    <property type="entry name" value="HisK_dim/P_dom"/>
</dbReference>
<dbReference type="CDD" id="cd00082">
    <property type="entry name" value="HisKA"/>
    <property type="match status" value="1"/>
</dbReference>
<organism evidence="9">
    <name type="scientific">bioreactor metagenome</name>
    <dbReference type="NCBI Taxonomy" id="1076179"/>
    <lineage>
        <taxon>unclassified sequences</taxon>
        <taxon>metagenomes</taxon>
        <taxon>ecological metagenomes</taxon>
    </lineage>
</organism>
<feature type="domain" description="Histidine kinase" evidence="7">
    <location>
        <begin position="351"/>
        <end position="572"/>
    </location>
</feature>
<dbReference type="Gene3D" id="1.20.120.160">
    <property type="entry name" value="HPT domain"/>
    <property type="match status" value="1"/>
</dbReference>
<proteinExistence type="predicted"/>
<reference evidence="9" key="1">
    <citation type="submission" date="2019-08" db="EMBL/GenBank/DDBJ databases">
        <authorList>
            <person name="Kucharzyk K."/>
            <person name="Murdoch R.W."/>
            <person name="Higgins S."/>
            <person name="Loffler F."/>
        </authorList>
    </citation>
    <scope>NUCLEOTIDE SEQUENCE</scope>
</reference>
<dbReference type="PANTHER" id="PTHR43047">
    <property type="entry name" value="TWO-COMPONENT HISTIDINE PROTEIN KINASE"/>
    <property type="match status" value="1"/>
</dbReference>